<feature type="domain" description="HPt" evidence="2">
    <location>
        <begin position="1"/>
        <end position="76"/>
    </location>
</feature>
<dbReference type="EMBL" id="CADCVH010000087">
    <property type="protein sequence ID" value="CAA9463439.1"/>
    <property type="molecule type" value="Genomic_DNA"/>
</dbReference>
<protein>
    <recommendedName>
        <fullName evidence="2">HPt domain-containing protein</fullName>
    </recommendedName>
</protein>
<evidence type="ECO:0000259" key="2">
    <source>
        <dbReference type="PROSITE" id="PS50894"/>
    </source>
</evidence>
<dbReference type="AlphaFoldDB" id="A0A6J4R5J6"/>
<keyword evidence="1" id="KW-0597">Phosphoprotein</keyword>
<dbReference type="GO" id="GO:0000160">
    <property type="term" value="P:phosphorelay signal transduction system"/>
    <property type="evidence" value="ECO:0007669"/>
    <property type="project" value="InterPro"/>
</dbReference>
<name>A0A6J4R5J6_9ACTN</name>
<evidence type="ECO:0000313" key="3">
    <source>
        <dbReference type="EMBL" id="CAA9463439.1"/>
    </source>
</evidence>
<gene>
    <name evidence="3" type="ORF">AVDCRST_MAG02-2778</name>
</gene>
<feature type="modified residue" description="Phosphohistidine" evidence="1">
    <location>
        <position position="21"/>
    </location>
</feature>
<evidence type="ECO:0000256" key="1">
    <source>
        <dbReference type="PROSITE-ProRule" id="PRU00110"/>
    </source>
</evidence>
<reference evidence="3" key="1">
    <citation type="submission" date="2020-02" db="EMBL/GenBank/DDBJ databases">
        <authorList>
            <person name="Meier V. D."/>
        </authorList>
    </citation>
    <scope>NUCLEOTIDE SEQUENCE</scope>
    <source>
        <strain evidence="3">AVDCRST_MAG02</strain>
    </source>
</reference>
<dbReference type="InterPro" id="IPR036641">
    <property type="entry name" value="HPT_dom_sf"/>
</dbReference>
<dbReference type="SUPFAM" id="SSF47226">
    <property type="entry name" value="Histidine-containing phosphotransfer domain, HPT domain"/>
    <property type="match status" value="1"/>
</dbReference>
<dbReference type="Pfam" id="PF01627">
    <property type="entry name" value="Hpt"/>
    <property type="match status" value="1"/>
</dbReference>
<dbReference type="PROSITE" id="PS50894">
    <property type="entry name" value="HPT"/>
    <property type="match status" value="1"/>
</dbReference>
<dbReference type="InterPro" id="IPR008207">
    <property type="entry name" value="Sig_transdc_His_kin_Hpt_dom"/>
</dbReference>
<dbReference type="Gene3D" id="1.20.120.160">
    <property type="entry name" value="HPT domain"/>
    <property type="match status" value="1"/>
</dbReference>
<proteinExistence type="predicted"/>
<organism evidence="3">
    <name type="scientific">uncultured Rubrobacteraceae bacterium</name>
    <dbReference type="NCBI Taxonomy" id="349277"/>
    <lineage>
        <taxon>Bacteria</taxon>
        <taxon>Bacillati</taxon>
        <taxon>Actinomycetota</taxon>
        <taxon>Rubrobacteria</taxon>
        <taxon>Rubrobacterales</taxon>
        <taxon>Rubrobacteraceae</taxon>
        <taxon>environmental samples</taxon>
    </lineage>
</organism>
<accession>A0A6J4R5J6</accession>
<sequence>MKALRGASKRGEAREVERVAHALSGSSASLGALGMAEACKELEALGRSGAAGGTLEGPLTRLEEEFGRARAALEIEASPVGRS</sequence>